<keyword evidence="6" id="KW-1185">Reference proteome</keyword>
<dbReference type="Proteomes" id="UP001244341">
    <property type="component" value="Chromosome 1b"/>
</dbReference>
<dbReference type="PANTHER" id="PTHR19853">
    <property type="entry name" value="WD REPEAT CONTAINING PROTEIN 3 WDR3"/>
    <property type="match status" value="1"/>
</dbReference>
<feature type="region of interest" description="Disordered" evidence="4">
    <location>
        <begin position="933"/>
        <end position="974"/>
    </location>
</feature>
<feature type="compositionally biased region" description="Low complexity" evidence="4">
    <location>
        <begin position="956"/>
        <end position="974"/>
    </location>
</feature>
<reference evidence="5 6" key="1">
    <citation type="submission" date="2023-05" db="EMBL/GenBank/DDBJ databases">
        <title>A 100% complete, gapless, phased diploid assembly of the Scenedesmus obliquus UTEX 3031 genome.</title>
        <authorList>
            <person name="Biondi T.C."/>
            <person name="Hanschen E.R."/>
            <person name="Kwon T."/>
            <person name="Eng W."/>
            <person name="Kruse C.P.S."/>
            <person name="Koehler S.I."/>
            <person name="Kunde Y."/>
            <person name="Gleasner C.D."/>
            <person name="You Mak K.T."/>
            <person name="Polle J."/>
            <person name="Hovde B.T."/>
            <person name="Starkenburg S.R."/>
        </authorList>
    </citation>
    <scope>NUCLEOTIDE SEQUENCE [LARGE SCALE GENOMIC DNA]</scope>
    <source>
        <strain evidence="5 6">DOE0152z</strain>
    </source>
</reference>
<evidence type="ECO:0000256" key="4">
    <source>
        <dbReference type="SAM" id="MobiDB-lite"/>
    </source>
</evidence>
<dbReference type="SUPFAM" id="SSF47923">
    <property type="entry name" value="Ypt/Rab-GAP domain of gyp1p"/>
    <property type="match status" value="1"/>
</dbReference>
<feature type="compositionally biased region" description="Low complexity" evidence="4">
    <location>
        <begin position="1030"/>
        <end position="1053"/>
    </location>
</feature>
<organism evidence="5 6">
    <name type="scientific">Tetradesmus obliquus</name>
    <name type="common">Green alga</name>
    <name type="synonym">Acutodesmus obliquus</name>
    <dbReference type="NCBI Taxonomy" id="3088"/>
    <lineage>
        <taxon>Eukaryota</taxon>
        <taxon>Viridiplantae</taxon>
        <taxon>Chlorophyta</taxon>
        <taxon>core chlorophytes</taxon>
        <taxon>Chlorophyceae</taxon>
        <taxon>CS clade</taxon>
        <taxon>Sphaeropleales</taxon>
        <taxon>Scenedesmaceae</taxon>
        <taxon>Tetradesmus</taxon>
    </lineage>
</organism>
<evidence type="ECO:0000256" key="3">
    <source>
        <dbReference type="SAM" id="Coils"/>
    </source>
</evidence>
<dbReference type="Gene3D" id="2.130.10.10">
    <property type="entry name" value="YVTN repeat-like/Quinoprotein amine dehydrogenase"/>
    <property type="match status" value="1"/>
</dbReference>
<dbReference type="Gene3D" id="1.10.472.80">
    <property type="entry name" value="Ypt/Rab-GAP domain of gyp1p, domain 3"/>
    <property type="match status" value="1"/>
</dbReference>
<feature type="compositionally biased region" description="Low complexity" evidence="4">
    <location>
        <begin position="1269"/>
        <end position="1291"/>
    </location>
</feature>
<evidence type="ECO:0000313" key="5">
    <source>
        <dbReference type="EMBL" id="WIA09232.1"/>
    </source>
</evidence>
<keyword evidence="1" id="KW-0853">WD repeat</keyword>
<name>A0ABY8TJF0_TETOB</name>
<dbReference type="SUPFAM" id="SSF50978">
    <property type="entry name" value="WD40 repeat-like"/>
    <property type="match status" value="1"/>
</dbReference>
<accession>A0ABY8TJF0</accession>
<feature type="compositionally biased region" description="Polar residues" evidence="4">
    <location>
        <begin position="941"/>
        <end position="953"/>
    </location>
</feature>
<keyword evidence="2" id="KW-0677">Repeat</keyword>
<dbReference type="SMART" id="SM00320">
    <property type="entry name" value="WD40"/>
    <property type="match status" value="4"/>
</dbReference>
<feature type="coiled-coil region" evidence="3">
    <location>
        <begin position="845"/>
        <end position="902"/>
    </location>
</feature>
<dbReference type="EMBL" id="CP126208">
    <property type="protein sequence ID" value="WIA09232.1"/>
    <property type="molecule type" value="Genomic_DNA"/>
</dbReference>
<evidence type="ECO:0008006" key="7">
    <source>
        <dbReference type="Google" id="ProtNLM"/>
    </source>
</evidence>
<feature type="compositionally biased region" description="Low complexity" evidence="4">
    <location>
        <begin position="1299"/>
        <end position="1312"/>
    </location>
</feature>
<evidence type="ECO:0000256" key="2">
    <source>
        <dbReference type="ARBA" id="ARBA00022737"/>
    </source>
</evidence>
<feature type="compositionally biased region" description="Low complexity" evidence="4">
    <location>
        <begin position="1247"/>
        <end position="1257"/>
    </location>
</feature>
<gene>
    <name evidence="5" type="ORF">OEZ85_008641</name>
</gene>
<evidence type="ECO:0000313" key="6">
    <source>
        <dbReference type="Proteomes" id="UP001244341"/>
    </source>
</evidence>
<feature type="region of interest" description="Disordered" evidence="4">
    <location>
        <begin position="1219"/>
        <end position="1312"/>
    </location>
</feature>
<feature type="compositionally biased region" description="Low complexity" evidence="4">
    <location>
        <begin position="1219"/>
        <end position="1239"/>
    </location>
</feature>
<proteinExistence type="predicted"/>
<feature type="region of interest" description="Disordered" evidence="4">
    <location>
        <begin position="238"/>
        <end position="257"/>
    </location>
</feature>
<protein>
    <recommendedName>
        <fullName evidence="7">WD repeat-containing protein 67</fullName>
    </recommendedName>
</protein>
<dbReference type="InterPro" id="IPR036322">
    <property type="entry name" value="WD40_repeat_dom_sf"/>
</dbReference>
<feature type="region of interest" description="Disordered" evidence="4">
    <location>
        <begin position="1024"/>
        <end position="1100"/>
    </location>
</feature>
<feature type="compositionally biased region" description="Low complexity" evidence="4">
    <location>
        <begin position="1076"/>
        <end position="1100"/>
    </location>
</feature>
<evidence type="ECO:0000256" key="1">
    <source>
        <dbReference type="ARBA" id="ARBA00022574"/>
    </source>
</evidence>
<dbReference type="InterPro" id="IPR001680">
    <property type="entry name" value="WD40_rpt"/>
</dbReference>
<dbReference type="InterPro" id="IPR015943">
    <property type="entry name" value="WD40/YVTN_repeat-like_dom_sf"/>
</dbReference>
<keyword evidence="3" id="KW-0175">Coiled coil</keyword>
<feature type="coiled-coil region" evidence="3">
    <location>
        <begin position="659"/>
        <end position="690"/>
    </location>
</feature>
<dbReference type="InterPro" id="IPR035969">
    <property type="entry name" value="Rab-GAP_TBC_sf"/>
</dbReference>
<feature type="region of interest" description="Disordered" evidence="4">
    <location>
        <begin position="1137"/>
        <end position="1200"/>
    </location>
</feature>
<dbReference type="InterPro" id="IPR051570">
    <property type="entry name" value="TBC1_cilium_biogenesis"/>
</dbReference>
<sequence>MARLSRRLFVGCSSGDIHCFDISSSSARLAKLPGHRAAVASLSTKSDTEQLLSASADAVLLWDMQTFRQRRMLSGAPYGSSMAAFSPPGNLIAAAAASGDIVLWSARELREVARLQTPCGQQQCRFTPSCLSISADEQWLLELYGIAQVQLLPDSSSVAVLASDGSITFVDLHAARFTAALRLSSPGSRACCFSMDARANSMAVVCSDGLARVYDLAAVRRVLSDVVNVPAKAAGQAAKAAKQRSKDASGNSSGKAQAGLAVPGQLRVSALDAPAVALNKRKLQDMLSAYGEFPARYRQLIWDHLLRLPHNTAAFSLLQDKGVHPAYRDLAQQLPGGTRNTQAVRLQACLSQLAHWCPLFAEAGFLPRFVFPFVKLYGTKAEAAFELVATLLLNWCSGWFELFPNPPLPLLRRFLLLLSQHDLELGAHLQQLGVPLLQQLWQQLSGALSDVLPSQADWQVLWDHCLAAPAGPGFLYQLLASYLITLRQPLLAVQDEAQLQRLLESRPPVDMQKVVKQAYKLQQSTPQYAQLGLATFSPLPAAADGAAYPVFNEYPVGSVELQQMERRRIQEAEDALLRRRRVVAELEQRSKQVAYDSAALTAQRQQLAALDAQRRAALHSIDDAMAAAASRLDDRAKEEKLKQIRLVEEAHQASVSSLRAEWQSELAGLKSELDHKRRQAAAALKAKQEEEDLKALDFQAQQRLWALQQDELAAAGTSALQDAAAAQAAALAAEQARKAAEWQAQDEARALKQQHEAARRARLVAAAEQEAARQAAKGLLLAQELQERQELLKVESQRRLRQLAEDEAQMTATQLQLQAERQAVLAAAGQAAIAQKAQEQQKQFSDQQQQRMAAVSAELEALKQHQAELHMSAAELGAAARMEAAEQQLAGLQQVLQQADAEHAAKVEQILQQLAQDQRTHDKTVLEEPHTAAGVAGFADTQRSASSTASPTRGQPRAGSAAASPSSSASSPARRYAAASRVAARLREAGVSSPRSPPAAQLAAAGLGPLTHRGRAVRGLQQALQAVPQGSETASSGRNSSSGKSFDQQQQQQDVSPLSGLSALADSPGTASSFLTASSTPGTGTSSPSHTPAAGAGAAAAEQQHADAAYGLYEPVLLGVPEGSGAPAGQVVLGRITSSSSSTQHRSASRPSSKSLSFDAPAATSSAAGPVERETPMLGIRSRARTADVSRGSSVEQGAEGTSAAAAAAALRAAAAEGGLRSSTSSSRASSSGSEAGPAPAGGLGRLGSSSGSRAGLDPSGRVSAELRQSSSATSEELESLLQQLSQYEEQLMGDQPLSAEASRAAAAADAASDVGTSMSSLSWSATLAGLAQLLPQNDE</sequence>
<dbReference type="PANTHER" id="PTHR19853:SF1">
    <property type="entry name" value="TBC1 DOMAIN FAMILY MEMBER 31"/>
    <property type="match status" value="1"/>
</dbReference>
<feature type="compositionally biased region" description="Low complexity" evidence="4">
    <location>
        <begin position="1138"/>
        <end position="1157"/>
    </location>
</feature>